<sequence length="35" mass="3628">MQKARLTNYASAKNNSLPTAYSASSSGRGAALSRP</sequence>
<feature type="compositionally biased region" description="Polar residues" evidence="1">
    <location>
        <begin position="8"/>
        <end position="19"/>
    </location>
</feature>
<evidence type="ECO:0000313" key="2">
    <source>
        <dbReference type="EMBL" id="CAH3155594.1"/>
    </source>
</evidence>
<reference evidence="2 3" key="1">
    <citation type="submission" date="2022-05" db="EMBL/GenBank/DDBJ databases">
        <authorList>
            <consortium name="Genoscope - CEA"/>
            <person name="William W."/>
        </authorList>
    </citation>
    <scope>NUCLEOTIDE SEQUENCE [LARGE SCALE GENOMIC DNA]</scope>
</reference>
<comment type="caution">
    <text evidence="2">The sequence shown here is derived from an EMBL/GenBank/DDBJ whole genome shotgun (WGS) entry which is preliminary data.</text>
</comment>
<keyword evidence="3" id="KW-1185">Reference proteome</keyword>
<gene>
    <name evidence="2" type="ORF">PLOB_00001318</name>
</gene>
<feature type="region of interest" description="Disordered" evidence="1">
    <location>
        <begin position="1"/>
        <end position="35"/>
    </location>
</feature>
<evidence type="ECO:0000256" key="1">
    <source>
        <dbReference type="SAM" id="MobiDB-lite"/>
    </source>
</evidence>
<evidence type="ECO:0000313" key="3">
    <source>
        <dbReference type="Proteomes" id="UP001159405"/>
    </source>
</evidence>
<accession>A0ABN8Q1X9</accession>
<name>A0ABN8Q1X9_9CNID</name>
<protein>
    <submittedName>
        <fullName evidence="2">Uncharacterized protein</fullName>
    </submittedName>
</protein>
<proteinExistence type="predicted"/>
<organism evidence="2 3">
    <name type="scientific">Porites lobata</name>
    <dbReference type="NCBI Taxonomy" id="104759"/>
    <lineage>
        <taxon>Eukaryota</taxon>
        <taxon>Metazoa</taxon>
        <taxon>Cnidaria</taxon>
        <taxon>Anthozoa</taxon>
        <taxon>Hexacorallia</taxon>
        <taxon>Scleractinia</taxon>
        <taxon>Fungiina</taxon>
        <taxon>Poritidae</taxon>
        <taxon>Porites</taxon>
    </lineage>
</organism>
<feature type="compositionally biased region" description="Low complexity" evidence="1">
    <location>
        <begin position="20"/>
        <end position="35"/>
    </location>
</feature>
<dbReference type="Proteomes" id="UP001159405">
    <property type="component" value="Unassembled WGS sequence"/>
</dbReference>
<dbReference type="EMBL" id="CALNXK010000102">
    <property type="protein sequence ID" value="CAH3155594.1"/>
    <property type="molecule type" value="Genomic_DNA"/>
</dbReference>